<reference evidence="1" key="2">
    <citation type="submission" date="2021-09" db="EMBL/GenBank/DDBJ databases">
        <authorList>
            <person name="Gilroy R."/>
        </authorList>
    </citation>
    <scope>NUCLEOTIDE SEQUENCE</scope>
    <source>
        <strain evidence="1">ChiGjej1B1-18357</strain>
    </source>
</reference>
<feature type="non-terminal residue" evidence="1">
    <location>
        <position position="1"/>
    </location>
</feature>
<proteinExistence type="predicted"/>
<evidence type="ECO:0000313" key="2">
    <source>
        <dbReference type="Proteomes" id="UP000776650"/>
    </source>
</evidence>
<evidence type="ECO:0000313" key="1">
    <source>
        <dbReference type="EMBL" id="HJE91089.1"/>
    </source>
</evidence>
<comment type="caution">
    <text evidence="1">The sequence shown here is derived from an EMBL/GenBank/DDBJ whole genome shotgun (WGS) entry which is preliminary data.</text>
</comment>
<dbReference type="EMBL" id="DYXM01000169">
    <property type="protein sequence ID" value="HJE91089.1"/>
    <property type="molecule type" value="Genomic_DNA"/>
</dbReference>
<dbReference type="Proteomes" id="UP000776650">
    <property type="component" value="Unassembled WGS sequence"/>
</dbReference>
<accession>A0A921F5P2</accession>
<dbReference type="RefSeq" id="WP_303912879.1">
    <property type="nucleotide sequence ID" value="NZ_DYXM01000169.1"/>
</dbReference>
<dbReference type="AlphaFoldDB" id="A0A921F5P2"/>
<organism evidence="1 2">
    <name type="scientific">Dietzia timorensis</name>
    <dbReference type="NCBI Taxonomy" id="499555"/>
    <lineage>
        <taxon>Bacteria</taxon>
        <taxon>Bacillati</taxon>
        <taxon>Actinomycetota</taxon>
        <taxon>Actinomycetes</taxon>
        <taxon>Mycobacteriales</taxon>
        <taxon>Dietziaceae</taxon>
        <taxon>Dietzia</taxon>
    </lineage>
</organism>
<sequence length="61" mass="6930">EVTKFSREHTLTRWIDGHARCPELDVEPERFGTGRCESLTRAVRAAFDDGLIEARERLAGT</sequence>
<name>A0A921F5P2_9ACTN</name>
<gene>
    <name evidence="1" type="ORF">K8V11_08790</name>
</gene>
<protein>
    <submittedName>
        <fullName evidence="1">Uncharacterized protein</fullName>
    </submittedName>
</protein>
<reference evidence="1" key="1">
    <citation type="journal article" date="2021" name="PeerJ">
        <title>Extensive microbial diversity within the chicken gut microbiome revealed by metagenomics and culture.</title>
        <authorList>
            <person name="Gilroy R."/>
            <person name="Ravi A."/>
            <person name="Getino M."/>
            <person name="Pursley I."/>
            <person name="Horton D.L."/>
            <person name="Alikhan N.F."/>
            <person name="Baker D."/>
            <person name="Gharbi K."/>
            <person name="Hall N."/>
            <person name="Watson M."/>
            <person name="Adriaenssens E.M."/>
            <person name="Foster-Nyarko E."/>
            <person name="Jarju S."/>
            <person name="Secka A."/>
            <person name="Antonio M."/>
            <person name="Oren A."/>
            <person name="Chaudhuri R.R."/>
            <person name="La Ragione R."/>
            <person name="Hildebrand F."/>
            <person name="Pallen M.J."/>
        </authorList>
    </citation>
    <scope>NUCLEOTIDE SEQUENCE</scope>
    <source>
        <strain evidence="1">ChiGjej1B1-18357</strain>
    </source>
</reference>